<dbReference type="PANTHER" id="PTHR46206:SF1">
    <property type="entry name" value="P450, PUTATIVE (EUROFUNG)-RELATED"/>
    <property type="match status" value="1"/>
</dbReference>
<dbReference type="GO" id="GO:0004497">
    <property type="term" value="F:monooxygenase activity"/>
    <property type="evidence" value="ECO:0007669"/>
    <property type="project" value="UniProtKB-KW"/>
</dbReference>
<comment type="similarity">
    <text evidence="2 7">Belongs to the cytochrome P450 family.</text>
</comment>
<dbReference type="InterPro" id="IPR017972">
    <property type="entry name" value="Cyt_P450_CS"/>
</dbReference>
<keyword evidence="6 7" id="KW-0349">Heme</keyword>
<dbReference type="GO" id="GO:0005506">
    <property type="term" value="F:iron ion binding"/>
    <property type="evidence" value="ECO:0007669"/>
    <property type="project" value="InterPro"/>
</dbReference>
<evidence type="ECO:0000313" key="9">
    <source>
        <dbReference type="EMBL" id="GBC08859.1"/>
    </source>
</evidence>
<dbReference type="PRINTS" id="PR00465">
    <property type="entry name" value="EP450IV"/>
</dbReference>
<evidence type="ECO:0000256" key="6">
    <source>
        <dbReference type="PIRSR" id="PIRSR602403-1"/>
    </source>
</evidence>
<dbReference type="GO" id="GO:0020037">
    <property type="term" value="F:heme binding"/>
    <property type="evidence" value="ECO:0007669"/>
    <property type="project" value="InterPro"/>
</dbReference>
<proteinExistence type="inferred from homology"/>
<evidence type="ECO:0000256" key="1">
    <source>
        <dbReference type="ARBA" id="ARBA00001971"/>
    </source>
</evidence>
<dbReference type="Proteomes" id="UP000247702">
    <property type="component" value="Unassembled WGS sequence"/>
</dbReference>
<dbReference type="InterPro" id="IPR036396">
    <property type="entry name" value="Cyt_P450_sf"/>
</dbReference>
<dbReference type="STRING" id="94130.A0A2Z6SNG3"/>
<dbReference type="Pfam" id="PF00067">
    <property type="entry name" value="p450"/>
    <property type="match status" value="1"/>
</dbReference>
<keyword evidence="8" id="KW-0732">Signal</keyword>
<keyword evidence="7" id="KW-0560">Oxidoreductase</keyword>
<dbReference type="Gene3D" id="1.10.630.10">
    <property type="entry name" value="Cytochrome P450"/>
    <property type="match status" value="1"/>
</dbReference>
<evidence type="ECO:0000256" key="5">
    <source>
        <dbReference type="ARBA" id="ARBA00023033"/>
    </source>
</evidence>
<dbReference type="InterPro" id="IPR001128">
    <property type="entry name" value="Cyt_P450"/>
</dbReference>
<dbReference type="EMBL" id="BEXD01004252">
    <property type="protein sequence ID" value="GBC08859.1"/>
    <property type="molecule type" value="Genomic_DNA"/>
</dbReference>
<evidence type="ECO:0000256" key="4">
    <source>
        <dbReference type="ARBA" id="ARBA00023004"/>
    </source>
</evidence>
<organism evidence="9 10">
    <name type="scientific">Rhizophagus clarus</name>
    <dbReference type="NCBI Taxonomy" id="94130"/>
    <lineage>
        <taxon>Eukaryota</taxon>
        <taxon>Fungi</taxon>
        <taxon>Fungi incertae sedis</taxon>
        <taxon>Mucoromycota</taxon>
        <taxon>Glomeromycotina</taxon>
        <taxon>Glomeromycetes</taxon>
        <taxon>Glomerales</taxon>
        <taxon>Glomeraceae</taxon>
        <taxon>Rhizophagus</taxon>
    </lineage>
</organism>
<protein>
    <recommendedName>
        <fullName evidence="11">Cytochrome P450</fullName>
    </recommendedName>
</protein>
<dbReference type="InterPro" id="IPR002403">
    <property type="entry name" value="Cyt_P450_E_grp-IV"/>
</dbReference>
<evidence type="ECO:0000313" key="10">
    <source>
        <dbReference type="Proteomes" id="UP000247702"/>
    </source>
</evidence>
<gene>
    <name evidence="9" type="ORF">RclHR1_08430008</name>
</gene>
<keyword evidence="10" id="KW-1185">Reference proteome</keyword>
<sequence length="528" mass="61127">MLQSIILASIILIAVYVLKRQRESKLNLAPLVPYNIPILGHTLSYMINCKNFIRQCREDYGDMFCLYLFGRIVTIVGKEHSHEVLSKDDVFDFTEEFRRRVPGEVMFANINGFGDPVYNVKIVKEFITKKLNLYNDRIQKTFYSATQKYIGGSDDKRTIYNLYIVMTKIVSFPISNILIGEEESIYDEVITTFSEFTTDISIFIAIPPFLDFIYPGLHYYMNRVVVRLGLFDPAKKHRDVLTRHVKYQVDKRLREKQIYGDSWNRPDDLLQNFMEEPFFNPKNIDYEALANRLSIFIFAAVHTTARVMANAIIDLASRPEYMQGLYEEQLEIRKKADENGILPIESLNEMIKLDSFLRESLRTIDDIVALPHYVLKDYTFSNGYQVQKGQLADLDLSDTHDDEQMQGENPESFDAYRHIDKNFPASKITKNFVSFGGGKHACPGRYLAVNGIKYFLHNLIINYNFRTESGKVEEKLRYGPLTMPSNNGIIFEKSVGIIFDGLSFLSLCEGQRQTRLTFLFMSQEGRSD</sequence>
<feature type="binding site" description="axial binding residue" evidence="6">
    <location>
        <position position="442"/>
    </location>
    <ligand>
        <name>heme</name>
        <dbReference type="ChEBI" id="CHEBI:30413"/>
    </ligand>
    <ligandPart>
        <name>Fe</name>
        <dbReference type="ChEBI" id="CHEBI:18248"/>
    </ligandPart>
</feature>
<feature type="chain" id="PRO_5016450707" description="Cytochrome P450" evidence="8">
    <location>
        <begin position="21"/>
        <end position="528"/>
    </location>
</feature>
<evidence type="ECO:0000256" key="8">
    <source>
        <dbReference type="SAM" id="SignalP"/>
    </source>
</evidence>
<name>A0A2Z6SNG3_9GLOM</name>
<dbReference type="SUPFAM" id="SSF48264">
    <property type="entry name" value="Cytochrome P450"/>
    <property type="match status" value="1"/>
</dbReference>
<accession>A0A2Z6SNG3</accession>
<dbReference type="PROSITE" id="PS00086">
    <property type="entry name" value="CYTOCHROME_P450"/>
    <property type="match status" value="1"/>
</dbReference>
<dbReference type="GO" id="GO:0016705">
    <property type="term" value="F:oxidoreductase activity, acting on paired donors, with incorporation or reduction of molecular oxygen"/>
    <property type="evidence" value="ECO:0007669"/>
    <property type="project" value="InterPro"/>
</dbReference>
<evidence type="ECO:0008006" key="11">
    <source>
        <dbReference type="Google" id="ProtNLM"/>
    </source>
</evidence>
<evidence type="ECO:0000256" key="3">
    <source>
        <dbReference type="ARBA" id="ARBA00022723"/>
    </source>
</evidence>
<dbReference type="AlphaFoldDB" id="A0A2Z6SNG3"/>
<reference evidence="9 10" key="1">
    <citation type="submission" date="2017-11" db="EMBL/GenBank/DDBJ databases">
        <title>The genome of Rhizophagus clarus HR1 reveals common genetic basis of auxotrophy among arbuscular mycorrhizal fungi.</title>
        <authorList>
            <person name="Kobayashi Y."/>
        </authorList>
    </citation>
    <scope>NUCLEOTIDE SEQUENCE [LARGE SCALE GENOMIC DNA]</scope>
    <source>
        <strain evidence="9 10">HR1</strain>
    </source>
</reference>
<feature type="signal peptide" evidence="8">
    <location>
        <begin position="1"/>
        <end position="20"/>
    </location>
</feature>
<evidence type="ECO:0000256" key="2">
    <source>
        <dbReference type="ARBA" id="ARBA00010617"/>
    </source>
</evidence>
<keyword evidence="5 7" id="KW-0503">Monooxygenase</keyword>
<keyword evidence="3 6" id="KW-0479">Metal-binding</keyword>
<keyword evidence="4 6" id="KW-0408">Iron</keyword>
<comment type="caution">
    <text evidence="9">The sequence shown here is derived from an EMBL/GenBank/DDBJ whole genome shotgun (WGS) entry which is preliminary data.</text>
</comment>
<evidence type="ECO:0000256" key="7">
    <source>
        <dbReference type="RuleBase" id="RU000461"/>
    </source>
</evidence>
<dbReference type="CDD" id="cd11041">
    <property type="entry name" value="CYP503A1-like"/>
    <property type="match status" value="1"/>
</dbReference>
<dbReference type="PANTHER" id="PTHR46206">
    <property type="entry name" value="CYTOCHROME P450"/>
    <property type="match status" value="1"/>
</dbReference>
<comment type="cofactor">
    <cofactor evidence="1 6">
        <name>heme</name>
        <dbReference type="ChEBI" id="CHEBI:30413"/>
    </cofactor>
</comment>